<feature type="transmembrane region" description="Helical" evidence="1">
    <location>
        <begin position="215"/>
        <end position="235"/>
    </location>
</feature>
<proteinExistence type="predicted"/>
<evidence type="ECO:0000313" key="3">
    <source>
        <dbReference type="Proteomes" id="UP001549257"/>
    </source>
</evidence>
<keyword evidence="1" id="KW-0812">Transmembrane</keyword>
<dbReference type="RefSeq" id="WP_354023270.1">
    <property type="nucleotide sequence ID" value="NZ_JBEPSJ010000001.1"/>
</dbReference>
<gene>
    <name evidence="2" type="ORF">ABIE21_000569</name>
</gene>
<reference evidence="2 3" key="1">
    <citation type="submission" date="2024-06" db="EMBL/GenBank/DDBJ databases">
        <title>Sorghum-associated microbial communities from plants grown in Nebraska, USA.</title>
        <authorList>
            <person name="Schachtman D."/>
        </authorList>
    </citation>
    <scope>NUCLEOTIDE SEQUENCE [LARGE SCALE GENOMIC DNA]</scope>
    <source>
        <strain evidence="2 3">2857</strain>
    </source>
</reference>
<keyword evidence="1" id="KW-1133">Transmembrane helix</keyword>
<feature type="transmembrane region" description="Helical" evidence="1">
    <location>
        <begin position="184"/>
        <end position="203"/>
    </location>
</feature>
<organism evidence="2 3">
    <name type="scientific">Conyzicola nivalis</name>
    <dbReference type="NCBI Taxonomy" id="1477021"/>
    <lineage>
        <taxon>Bacteria</taxon>
        <taxon>Bacillati</taxon>
        <taxon>Actinomycetota</taxon>
        <taxon>Actinomycetes</taxon>
        <taxon>Micrococcales</taxon>
        <taxon>Microbacteriaceae</taxon>
        <taxon>Conyzicola</taxon>
    </lineage>
</organism>
<feature type="transmembrane region" description="Helical" evidence="1">
    <location>
        <begin position="241"/>
        <end position="264"/>
    </location>
</feature>
<accession>A0ABV2QJ50</accession>
<feature type="transmembrane region" description="Helical" evidence="1">
    <location>
        <begin position="12"/>
        <end position="33"/>
    </location>
</feature>
<sequence length="278" mass="30085">MKRDDAIHPYTRVVAAIVLPFLVVAWVLLYLLPSDTDTLFAWTIVPSLTAMLLAAAYAGGVWFFVSVLRAGRWHRVKYGFPAVLVFAALLAAATLLHWDRFHFGHVSFVTWATLYFTTPVLVAVAIVLNWRADPSTADERDYRIPLAPRVMVAGVGAVSLVCGLVVFVAPGIVAGVWAWELTPLTARVVGAVLTLPGVVNLWLLADSRWSAFRSIFQAQIVSLVFITAALVLARGDLATSGLAAPAFVLGIAVSLVGFAAFYLWCERRSARTGSAVSE</sequence>
<feature type="transmembrane region" description="Helical" evidence="1">
    <location>
        <begin position="108"/>
        <end position="130"/>
    </location>
</feature>
<keyword evidence="3" id="KW-1185">Reference proteome</keyword>
<comment type="caution">
    <text evidence="2">The sequence shown here is derived from an EMBL/GenBank/DDBJ whole genome shotgun (WGS) entry which is preliminary data.</text>
</comment>
<keyword evidence="1" id="KW-0472">Membrane</keyword>
<feature type="transmembrane region" description="Helical" evidence="1">
    <location>
        <begin position="39"/>
        <end position="66"/>
    </location>
</feature>
<evidence type="ECO:0000313" key="2">
    <source>
        <dbReference type="EMBL" id="MET4581079.1"/>
    </source>
</evidence>
<evidence type="ECO:0000256" key="1">
    <source>
        <dbReference type="SAM" id="Phobius"/>
    </source>
</evidence>
<dbReference type="EMBL" id="JBEPSJ010000001">
    <property type="protein sequence ID" value="MET4581079.1"/>
    <property type="molecule type" value="Genomic_DNA"/>
</dbReference>
<name>A0ABV2QJ50_9MICO</name>
<dbReference type="Proteomes" id="UP001549257">
    <property type="component" value="Unassembled WGS sequence"/>
</dbReference>
<feature type="transmembrane region" description="Helical" evidence="1">
    <location>
        <begin position="78"/>
        <end position="96"/>
    </location>
</feature>
<protein>
    <submittedName>
        <fullName evidence="2">Membrane protein</fullName>
    </submittedName>
</protein>
<feature type="transmembrane region" description="Helical" evidence="1">
    <location>
        <begin position="150"/>
        <end position="178"/>
    </location>
</feature>